<feature type="transmembrane region" description="Helical" evidence="6">
    <location>
        <begin position="192"/>
        <end position="210"/>
    </location>
</feature>
<sequence>MTLTDSLLGFAAIAALITVIPGTDTALVLRYTLSQGRRHAYTAALGMITGAFVWGAAAATGVSALLAVSEAAYDVLRIAGAAYMVWLGIGLWRASLARRDGELPPGALPHHSLEPLRKAWAKGLVSNLLNPKYGMFCVAVIPQFLVPGVPPVAMGLMLSVVANAEALIWFLAIVAAAQFFGRWLNGATFRKWIDRVTGTVLGAFGVVAVLELRRA</sequence>
<accession>A0A126ZWK5</accession>
<reference evidence="7 8" key="1">
    <citation type="submission" date="2016-02" db="EMBL/GenBank/DDBJ databases">
        <title>Complete genome of Sinomonas atrocyanea KCTC 3377.</title>
        <authorList>
            <person name="Kim K.M."/>
        </authorList>
    </citation>
    <scope>NUCLEOTIDE SEQUENCE [LARGE SCALE GENOMIC DNA]</scope>
    <source>
        <strain evidence="7 8">KCTC 3377</strain>
    </source>
</reference>
<dbReference type="PANTHER" id="PTHR30086">
    <property type="entry name" value="ARGININE EXPORTER PROTEIN ARGO"/>
    <property type="match status" value="1"/>
</dbReference>
<evidence type="ECO:0000256" key="2">
    <source>
        <dbReference type="ARBA" id="ARBA00022475"/>
    </source>
</evidence>
<organism evidence="7 8">
    <name type="scientific">Sinomonas atrocyanea</name>
    <dbReference type="NCBI Taxonomy" id="37927"/>
    <lineage>
        <taxon>Bacteria</taxon>
        <taxon>Bacillati</taxon>
        <taxon>Actinomycetota</taxon>
        <taxon>Actinomycetes</taxon>
        <taxon>Micrococcales</taxon>
        <taxon>Micrococcaceae</taxon>
        <taxon>Sinomonas</taxon>
    </lineage>
</organism>
<dbReference type="AlphaFoldDB" id="A0A126ZWK5"/>
<protein>
    <submittedName>
        <fullName evidence="7">Putative threonine efflux protein</fullName>
    </submittedName>
</protein>
<evidence type="ECO:0000256" key="3">
    <source>
        <dbReference type="ARBA" id="ARBA00022692"/>
    </source>
</evidence>
<feature type="transmembrane region" description="Helical" evidence="6">
    <location>
        <begin position="41"/>
        <end position="69"/>
    </location>
</feature>
<dbReference type="Proteomes" id="UP000070134">
    <property type="component" value="Chromosome"/>
</dbReference>
<evidence type="ECO:0000256" key="4">
    <source>
        <dbReference type="ARBA" id="ARBA00022989"/>
    </source>
</evidence>
<keyword evidence="3 6" id="KW-0812">Transmembrane</keyword>
<dbReference type="GO" id="GO:0005886">
    <property type="term" value="C:plasma membrane"/>
    <property type="evidence" value="ECO:0007669"/>
    <property type="project" value="UniProtKB-SubCell"/>
</dbReference>
<keyword evidence="4 6" id="KW-1133">Transmembrane helix</keyword>
<gene>
    <name evidence="7" type="ORF">SA2016_0582</name>
</gene>
<dbReference type="RefSeq" id="WP_066495069.1">
    <property type="nucleotide sequence ID" value="NZ_BJMO01000023.1"/>
</dbReference>
<feature type="transmembrane region" description="Helical" evidence="6">
    <location>
        <begin position="75"/>
        <end position="92"/>
    </location>
</feature>
<dbReference type="PATRIC" id="fig|37927.3.peg.600"/>
<evidence type="ECO:0000256" key="6">
    <source>
        <dbReference type="SAM" id="Phobius"/>
    </source>
</evidence>
<feature type="transmembrane region" description="Helical" evidence="6">
    <location>
        <begin position="6"/>
        <end position="29"/>
    </location>
</feature>
<dbReference type="GO" id="GO:0015171">
    <property type="term" value="F:amino acid transmembrane transporter activity"/>
    <property type="evidence" value="ECO:0007669"/>
    <property type="project" value="TreeGrafter"/>
</dbReference>
<name>A0A126ZWK5_9MICC</name>
<dbReference type="EMBL" id="CP014518">
    <property type="protein sequence ID" value="AMM31276.1"/>
    <property type="molecule type" value="Genomic_DNA"/>
</dbReference>
<dbReference type="PANTHER" id="PTHR30086:SF20">
    <property type="entry name" value="ARGININE EXPORTER PROTEIN ARGO-RELATED"/>
    <property type="match status" value="1"/>
</dbReference>
<dbReference type="Pfam" id="PF01810">
    <property type="entry name" value="LysE"/>
    <property type="match status" value="1"/>
</dbReference>
<comment type="subcellular location">
    <subcellularLocation>
        <location evidence="1">Cell membrane</location>
        <topology evidence="1">Multi-pass membrane protein</topology>
    </subcellularLocation>
</comment>
<feature type="transmembrane region" description="Helical" evidence="6">
    <location>
        <begin position="156"/>
        <end position="180"/>
    </location>
</feature>
<keyword evidence="8" id="KW-1185">Reference proteome</keyword>
<evidence type="ECO:0000256" key="1">
    <source>
        <dbReference type="ARBA" id="ARBA00004651"/>
    </source>
</evidence>
<feature type="transmembrane region" description="Helical" evidence="6">
    <location>
        <begin position="133"/>
        <end position="150"/>
    </location>
</feature>
<evidence type="ECO:0000256" key="5">
    <source>
        <dbReference type="ARBA" id="ARBA00023136"/>
    </source>
</evidence>
<dbReference type="PIRSF" id="PIRSF006324">
    <property type="entry name" value="LeuE"/>
    <property type="match status" value="1"/>
</dbReference>
<dbReference type="KEGG" id="satk:SA2016_0582"/>
<proteinExistence type="predicted"/>
<keyword evidence="5 6" id="KW-0472">Membrane</keyword>
<evidence type="ECO:0000313" key="8">
    <source>
        <dbReference type="Proteomes" id="UP000070134"/>
    </source>
</evidence>
<dbReference type="InterPro" id="IPR001123">
    <property type="entry name" value="LeuE-type"/>
</dbReference>
<dbReference type="STRING" id="37927.SA2016_0582"/>
<evidence type="ECO:0000313" key="7">
    <source>
        <dbReference type="EMBL" id="AMM31276.1"/>
    </source>
</evidence>
<keyword evidence="2" id="KW-1003">Cell membrane</keyword>